<dbReference type="Proteomes" id="UP001206483">
    <property type="component" value="Unassembled WGS sequence"/>
</dbReference>
<dbReference type="PANTHER" id="PTHR43781">
    <property type="entry name" value="SACCHAROPINE DEHYDROGENASE"/>
    <property type="match status" value="1"/>
</dbReference>
<dbReference type="SUPFAM" id="SSF51735">
    <property type="entry name" value="NAD(P)-binding Rossmann-fold domains"/>
    <property type="match status" value="1"/>
</dbReference>
<evidence type="ECO:0000259" key="1">
    <source>
        <dbReference type="Pfam" id="PF03435"/>
    </source>
</evidence>
<dbReference type="Pfam" id="PF03435">
    <property type="entry name" value="Sacchrp_dh_NADP"/>
    <property type="match status" value="1"/>
</dbReference>
<accession>A0ABT1IWF1</accession>
<proteinExistence type="predicted"/>
<evidence type="ECO:0000313" key="2">
    <source>
        <dbReference type="EMBL" id="MCP2309467.1"/>
    </source>
</evidence>
<dbReference type="Gene3D" id="3.40.50.720">
    <property type="entry name" value="NAD(P)-binding Rossmann-like Domain"/>
    <property type="match status" value="1"/>
</dbReference>
<reference evidence="2 3" key="1">
    <citation type="submission" date="2022-06" db="EMBL/GenBank/DDBJ databases">
        <title>Sequencing the genomes of 1000 actinobacteria strains.</title>
        <authorList>
            <person name="Klenk H.-P."/>
        </authorList>
    </citation>
    <scope>NUCLEOTIDE SEQUENCE [LARGE SCALE GENOMIC DNA]</scope>
    <source>
        <strain evidence="2 3">DSM 41656</strain>
    </source>
</reference>
<name>A0ABT1IWF1_9ACTN</name>
<dbReference type="PANTHER" id="PTHR43781:SF1">
    <property type="entry name" value="SACCHAROPINE DEHYDROGENASE"/>
    <property type="match status" value="1"/>
</dbReference>
<gene>
    <name evidence="2" type="ORF">FHR36_002591</name>
</gene>
<organism evidence="2 3">
    <name type="scientific">Kitasatospora paracochleata</name>
    <dbReference type="NCBI Taxonomy" id="58354"/>
    <lineage>
        <taxon>Bacteria</taxon>
        <taxon>Bacillati</taxon>
        <taxon>Actinomycetota</taxon>
        <taxon>Actinomycetes</taxon>
        <taxon>Kitasatosporales</taxon>
        <taxon>Streptomycetaceae</taxon>
        <taxon>Kitasatospora</taxon>
    </lineage>
</organism>
<dbReference type="InterPro" id="IPR036291">
    <property type="entry name" value="NAD(P)-bd_dom_sf"/>
</dbReference>
<feature type="domain" description="Saccharopine dehydrogenase NADP binding" evidence="1">
    <location>
        <begin position="2"/>
        <end position="94"/>
    </location>
</feature>
<sequence length="352" mass="36594">MIGVIGGHGAVGARAARILARWGVGPLRIGGRNPHPLPEGLVAEQIPVDVTDEASLARFVRGCRVVVNCSGPSHLTAERVAGAAVAAGAHHVDAGGEPFDLDCGDRSVVLNAGALPGLSGLLPRWLAGQGFDAVHTLTAYAAVLDRFTGAGAEDYLHGVLGEANEPLAAWDDGTRRGAARTRLAGLRLPYLPRPVTALPYLDAEGEELAEELSLRTGTWYSVLDGERLGIALDAARTLARPEAVARLCRATALDVAGRQPYATLLVQLDGRANGSPVSRTAVVRSGGIAELTGAVTAVAARAVLGGEVPPGVRPAATALDPRRALENLRELCELTVTQARIDELMNEEEGVL</sequence>
<keyword evidence="3" id="KW-1185">Reference proteome</keyword>
<dbReference type="RefSeq" id="WP_308199304.1">
    <property type="nucleotide sequence ID" value="NZ_BAAAUB010000025.1"/>
</dbReference>
<dbReference type="InterPro" id="IPR005097">
    <property type="entry name" value="Sacchrp_dh_NADP-bd"/>
</dbReference>
<evidence type="ECO:0000313" key="3">
    <source>
        <dbReference type="Proteomes" id="UP001206483"/>
    </source>
</evidence>
<protein>
    <recommendedName>
        <fullName evidence="1">Saccharopine dehydrogenase NADP binding domain-containing protein</fullName>
    </recommendedName>
</protein>
<comment type="caution">
    <text evidence="2">The sequence shown here is derived from an EMBL/GenBank/DDBJ whole genome shotgun (WGS) entry which is preliminary data.</text>
</comment>
<dbReference type="EMBL" id="JAMZDX010000002">
    <property type="protein sequence ID" value="MCP2309467.1"/>
    <property type="molecule type" value="Genomic_DNA"/>
</dbReference>